<proteinExistence type="predicted"/>
<evidence type="ECO:0000259" key="1">
    <source>
        <dbReference type="PROSITE" id="PS51352"/>
    </source>
</evidence>
<dbReference type="InterPro" id="IPR013766">
    <property type="entry name" value="Thioredoxin_domain"/>
</dbReference>
<name>A0ABT0TSM1_9HELI</name>
<evidence type="ECO:0000313" key="3">
    <source>
        <dbReference type="Proteomes" id="UP001057522"/>
    </source>
</evidence>
<dbReference type="Pfam" id="PF00578">
    <property type="entry name" value="AhpC-TSA"/>
    <property type="match status" value="1"/>
</dbReference>
<dbReference type="PROSITE" id="PS51352">
    <property type="entry name" value="THIOREDOXIN_2"/>
    <property type="match status" value="1"/>
</dbReference>
<dbReference type="InterPro" id="IPR036249">
    <property type="entry name" value="Thioredoxin-like_sf"/>
</dbReference>
<organism evidence="2 3">
    <name type="scientific">Helicobacter colisuis</name>
    <dbReference type="NCBI Taxonomy" id="2949739"/>
    <lineage>
        <taxon>Bacteria</taxon>
        <taxon>Pseudomonadati</taxon>
        <taxon>Campylobacterota</taxon>
        <taxon>Epsilonproteobacteria</taxon>
        <taxon>Campylobacterales</taxon>
        <taxon>Helicobacteraceae</taxon>
        <taxon>Helicobacter</taxon>
    </lineage>
</organism>
<dbReference type="SUPFAM" id="SSF52833">
    <property type="entry name" value="Thioredoxin-like"/>
    <property type="match status" value="1"/>
</dbReference>
<dbReference type="CDD" id="cd02966">
    <property type="entry name" value="TlpA_like_family"/>
    <property type="match status" value="1"/>
</dbReference>
<accession>A0ABT0TSM1</accession>
<dbReference type="PROSITE" id="PS51257">
    <property type="entry name" value="PROKAR_LIPOPROTEIN"/>
    <property type="match status" value="1"/>
</dbReference>
<reference evidence="2" key="1">
    <citation type="submission" date="2022-06" db="EMBL/GenBank/DDBJ databases">
        <title>Helicobacter colisuis sp. nov.</title>
        <authorList>
            <person name="Papic B."/>
            <person name="Gruntar I."/>
        </authorList>
    </citation>
    <scope>NUCLEOTIDE SEQUENCE</scope>
    <source>
        <strain evidence="2">11154-15</strain>
    </source>
</reference>
<dbReference type="RefSeq" id="WP_242099736.1">
    <property type="nucleotide sequence ID" value="NZ_JAMOKV010000001.1"/>
</dbReference>
<feature type="domain" description="Thioredoxin" evidence="1">
    <location>
        <begin position="54"/>
        <end position="204"/>
    </location>
</feature>
<comment type="caution">
    <text evidence="2">The sequence shown here is derived from an EMBL/GenBank/DDBJ whole genome shotgun (WGS) entry which is preliminary data.</text>
</comment>
<sequence length="209" mass="23934">MKKVILVVMILGIGLFFSACEKPKETLETTQKQEILDNLGILMNNGEKLIVNQKNTQDKTQNFKNIEPKKVNVLRDLLVTTNKKNIKMLFFFTTWCEPCIAILAHLENLQKQFGEEISIYGIAIDDLVGEVENLQQSIEVFIQENQYSLPLAYGENRDKLFEALEGIEGIPLIVLYDEKGEYIIHYLGAIPEEMMEFDLSQSVAKMRAK</sequence>
<dbReference type="InterPro" id="IPR000866">
    <property type="entry name" value="AhpC/TSA"/>
</dbReference>
<gene>
    <name evidence="2" type="ORF">NCR95_01850</name>
</gene>
<evidence type="ECO:0000313" key="2">
    <source>
        <dbReference type="EMBL" id="MCL9818926.1"/>
    </source>
</evidence>
<protein>
    <submittedName>
        <fullName evidence="2">TlpA family protein disulfide reductase</fullName>
    </submittedName>
</protein>
<dbReference type="PANTHER" id="PTHR42852">
    <property type="entry name" value="THIOL:DISULFIDE INTERCHANGE PROTEIN DSBE"/>
    <property type="match status" value="1"/>
</dbReference>
<dbReference type="Proteomes" id="UP001057522">
    <property type="component" value="Unassembled WGS sequence"/>
</dbReference>
<dbReference type="Gene3D" id="3.40.30.10">
    <property type="entry name" value="Glutaredoxin"/>
    <property type="match status" value="1"/>
</dbReference>
<dbReference type="EMBL" id="JAMOKX010000001">
    <property type="protein sequence ID" value="MCL9818926.1"/>
    <property type="molecule type" value="Genomic_DNA"/>
</dbReference>
<dbReference type="PANTHER" id="PTHR42852:SF13">
    <property type="entry name" value="PROTEIN DIPZ"/>
    <property type="match status" value="1"/>
</dbReference>
<keyword evidence="3" id="KW-1185">Reference proteome</keyword>
<dbReference type="InterPro" id="IPR050553">
    <property type="entry name" value="Thioredoxin_ResA/DsbE_sf"/>
</dbReference>